<protein>
    <submittedName>
        <fullName evidence="1">Uncharacterized protein</fullName>
    </submittedName>
</protein>
<reference evidence="1 2" key="1">
    <citation type="submission" date="2019-02" db="EMBL/GenBank/DDBJ databases">
        <title>Deep-cultivation of Planctomycetes and their phenomic and genomic characterization uncovers novel biology.</title>
        <authorList>
            <person name="Wiegand S."/>
            <person name="Jogler M."/>
            <person name="Boedeker C."/>
            <person name="Pinto D."/>
            <person name="Vollmers J."/>
            <person name="Rivas-Marin E."/>
            <person name="Kohn T."/>
            <person name="Peeters S.H."/>
            <person name="Heuer A."/>
            <person name="Rast P."/>
            <person name="Oberbeckmann S."/>
            <person name="Bunk B."/>
            <person name="Jeske O."/>
            <person name="Meyerdierks A."/>
            <person name="Storesund J.E."/>
            <person name="Kallscheuer N."/>
            <person name="Luecker S."/>
            <person name="Lage O.M."/>
            <person name="Pohl T."/>
            <person name="Merkel B.J."/>
            <person name="Hornburger P."/>
            <person name="Mueller R.-W."/>
            <person name="Bruemmer F."/>
            <person name="Labrenz M."/>
            <person name="Spormann A.M."/>
            <person name="Op den Camp H."/>
            <person name="Overmann J."/>
            <person name="Amann R."/>
            <person name="Jetten M.S.M."/>
            <person name="Mascher T."/>
            <person name="Medema M.H."/>
            <person name="Devos D.P."/>
            <person name="Kaster A.-K."/>
            <person name="Ovreas L."/>
            <person name="Rohde M."/>
            <person name="Galperin M.Y."/>
            <person name="Jogler C."/>
        </authorList>
    </citation>
    <scope>NUCLEOTIDE SEQUENCE [LARGE SCALE GENOMIC DNA]</scope>
    <source>
        <strain evidence="1 2">ETA_A1</strain>
    </source>
</reference>
<dbReference type="RefSeq" id="WP_145235042.1">
    <property type="nucleotide sequence ID" value="NZ_CP036273.1"/>
</dbReference>
<dbReference type="AlphaFoldDB" id="A0A517XNX3"/>
<accession>A0A517XNX3</accession>
<evidence type="ECO:0000313" key="2">
    <source>
        <dbReference type="Proteomes" id="UP000319576"/>
    </source>
</evidence>
<proteinExistence type="predicted"/>
<dbReference type="EMBL" id="CP036273">
    <property type="protein sequence ID" value="QDU19211.1"/>
    <property type="molecule type" value="Genomic_DNA"/>
</dbReference>
<dbReference type="KEGG" id="uli:ETAA1_11150"/>
<evidence type="ECO:0000313" key="1">
    <source>
        <dbReference type="EMBL" id="QDU19211.1"/>
    </source>
</evidence>
<gene>
    <name evidence="1" type="ORF">ETAA1_11150</name>
</gene>
<name>A0A517XNX3_9BACT</name>
<dbReference type="Proteomes" id="UP000319576">
    <property type="component" value="Chromosome"/>
</dbReference>
<keyword evidence="2" id="KW-1185">Reference proteome</keyword>
<organism evidence="1 2">
    <name type="scientific">Urbifossiella limnaea</name>
    <dbReference type="NCBI Taxonomy" id="2528023"/>
    <lineage>
        <taxon>Bacteria</taxon>
        <taxon>Pseudomonadati</taxon>
        <taxon>Planctomycetota</taxon>
        <taxon>Planctomycetia</taxon>
        <taxon>Gemmatales</taxon>
        <taxon>Gemmataceae</taxon>
        <taxon>Urbifossiella</taxon>
    </lineage>
</organism>
<sequence length="65" mass="7318">MPRELNVLALFKGDEKFLFVYDDDSRDALVDDIRHQAADPAVAISWFDAAVLTERVRNPTVAAEL</sequence>
<dbReference type="OrthoDB" id="281676at2"/>